<dbReference type="Pfam" id="PF13302">
    <property type="entry name" value="Acetyltransf_3"/>
    <property type="match status" value="1"/>
</dbReference>
<dbReference type="Proteomes" id="UP000197468">
    <property type="component" value="Unassembled WGS sequence"/>
</dbReference>
<gene>
    <name evidence="2" type="ORF">CDN99_21665</name>
</gene>
<name>A0A246IZJ0_9BURK</name>
<dbReference type="InterPro" id="IPR016181">
    <property type="entry name" value="Acyl_CoA_acyltransferase"/>
</dbReference>
<evidence type="ECO:0000313" key="2">
    <source>
        <dbReference type="EMBL" id="OWQ85759.1"/>
    </source>
</evidence>
<dbReference type="RefSeq" id="WP_088387062.1">
    <property type="nucleotide sequence ID" value="NZ_NIOF01000012.1"/>
</dbReference>
<comment type="caution">
    <text evidence="2">The sequence shown here is derived from an EMBL/GenBank/DDBJ whole genome shotgun (WGS) entry which is preliminary data.</text>
</comment>
<reference evidence="2 3" key="1">
    <citation type="journal article" date="2008" name="Int. J. Syst. Evol. Microbiol.">
        <title>Description of Roseateles aquatilis sp. nov. and Roseateles terrae sp. nov., in the class Betaproteobacteria, and emended description of the genus Roseateles.</title>
        <authorList>
            <person name="Gomila M."/>
            <person name="Bowien B."/>
            <person name="Falsen E."/>
            <person name="Moore E.R."/>
            <person name="Lalucat J."/>
        </authorList>
    </citation>
    <scope>NUCLEOTIDE SEQUENCE [LARGE SCALE GENOMIC DNA]</scope>
    <source>
        <strain evidence="2 3">CCUG 48205</strain>
    </source>
</reference>
<dbReference type="SUPFAM" id="SSF55729">
    <property type="entry name" value="Acyl-CoA N-acyltransferases (Nat)"/>
    <property type="match status" value="1"/>
</dbReference>
<dbReference type="AlphaFoldDB" id="A0A246IZJ0"/>
<dbReference type="PANTHER" id="PTHR43441">
    <property type="entry name" value="RIBOSOMAL-PROTEIN-SERINE ACETYLTRANSFERASE"/>
    <property type="match status" value="1"/>
</dbReference>
<sequence length="190" mass="21390">MPAFGPPAFDQLTLDTDRLHLRPLRDADAPALFAMLSDPLVTRYWSSLPWTSIDQAHAMIARDRQGMADGDSVRLALERREDGRFLGMCTLFAISAQCRRAEIGYALLTDAGRQGYMDEALRSLLAYGFDVLGLNRVEADIDPRNVPSARTLERLGFTQDGLQRERWIVGDEVSDSALYGLLAREWRRDT</sequence>
<accession>A0A246IZJ0</accession>
<dbReference type="PANTHER" id="PTHR43441:SF11">
    <property type="entry name" value="RIBOSOMAL-PROTEIN-SERINE ACETYLTRANSFERASE"/>
    <property type="match status" value="1"/>
</dbReference>
<dbReference type="GO" id="GO:0005737">
    <property type="term" value="C:cytoplasm"/>
    <property type="evidence" value="ECO:0007669"/>
    <property type="project" value="TreeGrafter"/>
</dbReference>
<dbReference type="Gene3D" id="3.40.630.30">
    <property type="match status" value="1"/>
</dbReference>
<organism evidence="2 3">
    <name type="scientific">Roseateles aquatilis</name>
    <dbReference type="NCBI Taxonomy" id="431061"/>
    <lineage>
        <taxon>Bacteria</taxon>
        <taxon>Pseudomonadati</taxon>
        <taxon>Pseudomonadota</taxon>
        <taxon>Betaproteobacteria</taxon>
        <taxon>Burkholderiales</taxon>
        <taxon>Sphaerotilaceae</taxon>
        <taxon>Roseateles</taxon>
    </lineage>
</organism>
<dbReference type="PROSITE" id="PS51186">
    <property type="entry name" value="GNAT"/>
    <property type="match status" value="1"/>
</dbReference>
<dbReference type="EMBL" id="NIOF01000012">
    <property type="protein sequence ID" value="OWQ85759.1"/>
    <property type="molecule type" value="Genomic_DNA"/>
</dbReference>
<protein>
    <submittedName>
        <fullName evidence="2">GNAT family N-acetyltransferase</fullName>
    </submittedName>
</protein>
<keyword evidence="3" id="KW-1185">Reference proteome</keyword>
<dbReference type="OrthoDB" id="5295305at2"/>
<evidence type="ECO:0000259" key="1">
    <source>
        <dbReference type="PROSITE" id="PS51186"/>
    </source>
</evidence>
<feature type="domain" description="N-acetyltransferase" evidence="1">
    <location>
        <begin position="19"/>
        <end position="185"/>
    </location>
</feature>
<dbReference type="GO" id="GO:1990189">
    <property type="term" value="F:protein N-terminal-serine acetyltransferase activity"/>
    <property type="evidence" value="ECO:0007669"/>
    <property type="project" value="TreeGrafter"/>
</dbReference>
<dbReference type="InterPro" id="IPR000182">
    <property type="entry name" value="GNAT_dom"/>
</dbReference>
<dbReference type="GO" id="GO:0008999">
    <property type="term" value="F:protein-N-terminal-alanine acetyltransferase activity"/>
    <property type="evidence" value="ECO:0007669"/>
    <property type="project" value="TreeGrafter"/>
</dbReference>
<dbReference type="InterPro" id="IPR051908">
    <property type="entry name" value="Ribosomal_N-acetyltransferase"/>
</dbReference>
<evidence type="ECO:0000313" key="3">
    <source>
        <dbReference type="Proteomes" id="UP000197468"/>
    </source>
</evidence>
<keyword evidence="2" id="KW-0808">Transferase</keyword>
<proteinExistence type="predicted"/>